<proteinExistence type="predicted"/>
<keyword evidence="2" id="KW-1185">Reference proteome</keyword>
<dbReference type="Proteomes" id="UP000682843">
    <property type="component" value="Chromosome"/>
</dbReference>
<evidence type="ECO:0000313" key="2">
    <source>
        <dbReference type="Proteomes" id="UP000682843"/>
    </source>
</evidence>
<dbReference type="PIRSF" id="PIRSF031796">
    <property type="entry name" value="UPC031796"/>
    <property type="match status" value="1"/>
</dbReference>
<accession>A0ABX8AIB6</accession>
<dbReference type="EMBL" id="CP036498">
    <property type="protein sequence ID" value="QUS42138.1"/>
    <property type="molecule type" value="Genomic_DNA"/>
</dbReference>
<dbReference type="RefSeq" id="WP_211910875.1">
    <property type="nucleotide sequence ID" value="NZ_CP036498.1"/>
</dbReference>
<reference evidence="1 2" key="1">
    <citation type="submission" date="2019-02" db="EMBL/GenBank/DDBJ databases">
        <title>Emended description of the genus Rhodopseudomonas and description of Rhodopseudomonas albus sp. nov., a non-phototrophic, heavy-metal-tolerant bacterium isolated from garden soil.</title>
        <authorList>
            <person name="Bao Z."/>
            <person name="Cao W.W."/>
            <person name="Sato Y."/>
            <person name="Nishizawa T."/>
            <person name="Zhao J."/>
            <person name="Guo Y."/>
            <person name="Ohta H."/>
        </authorList>
    </citation>
    <scope>NUCLEOTIDE SEQUENCE [LARGE SCALE GENOMIC DNA]</scope>
    <source>
        <strain evidence="1 2">SK50-23</strain>
    </source>
</reference>
<dbReference type="InterPro" id="IPR009394">
    <property type="entry name" value="MmcB-like"/>
</dbReference>
<dbReference type="Pfam" id="PF06319">
    <property type="entry name" value="MmcB-like"/>
    <property type="match status" value="1"/>
</dbReference>
<protein>
    <submittedName>
        <fullName evidence="1">DNA repair protein MmcB-related protein</fullName>
    </submittedName>
</protein>
<evidence type="ECO:0000313" key="1">
    <source>
        <dbReference type="EMBL" id="QUS42138.1"/>
    </source>
</evidence>
<sequence length="164" mass="18386">MESHAVHAPTLIFDRRQSETALAIARGTIRLLRSLGFSCVAELPLPSGRRADLVAMNEKGEIWIVEIKSSVEDLRADQKWPDYRAHCDRLFFAFTQDLPCEIFPGETGLIVADAYGAHVQCEAPEHRLPAATRKAMMLRFAMTAAHRLNRLHDPQGHAALPNEF</sequence>
<name>A0ABX8AIB6_9BRAD</name>
<gene>
    <name evidence="1" type="ORF">RPMA_27455</name>
</gene>
<organism evidence="1 2">
    <name type="scientific">Tardiphaga alba</name>
    <dbReference type="NCBI Taxonomy" id="340268"/>
    <lineage>
        <taxon>Bacteria</taxon>
        <taxon>Pseudomonadati</taxon>
        <taxon>Pseudomonadota</taxon>
        <taxon>Alphaproteobacteria</taxon>
        <taxon>Hyphomicrobiales</taxon>
        <taxon>Nitrobacteraceae</taxon>
        <taxon>Tardiphaga</taxon>
    </lineage>
</organism>